<name>A0A1C7NEF2_9FUNG</name>
<comment type="similarity">
    <text evidence="1">Belongs to the HIBADH-related family. NP60 subfamily.</text>
</comment>
<organism evidence="7 8">
    <name type="scientific">Choanephora cucurbitarum</name>
    <dbReference type="NCBI Taxonomy" id="101091"/>
    <lineage>
        <taxon>Eukaryota</taxon>
        <taxon>Fungi</taxon>
        <taxon>Fungi incertae sedis</taxon>
        <taxon>Mucoromycota</taxon>
        <taxon>Mucoromycotina</taxon>
        <taxon>Mucoromycetes</taxon>
        <taxon>Mucorales</taxon>
        <taxon>Mucorineae</taxon>
        <taxon>Choanephoraceae</taxon>
        <taxon>Choanephoroideae</taxon>
        <taxon>Choanephora</taxon>
    </lineage>
</organism>
<evidence type="ECO:0000259" key="5">
    <source>
        <dbReference type="Pfam" id="PF03446"/>
    </source>
</evidence>
<dbReference type="GO" id="GO:0050661">
    <property type="term" value="F:NADP binding"/>
    <property type="evidence" value="ECO:0007669"/>
    <property type="project" value="InterPro"/>
</dbReference>
<dbReference type="SUPFAM" id="SSF51735">
    <property type="entry name" value="NAD(P)-binding Rossmann-fold domains"/>
    <property type="match status" value="1"/>
</dbReference>
<dbReference type="Gene3D" id="1.10.1040.10">
    <property type="entry name" value="N-(1-d-carboxylethyl)-l-norvaline Dehydrogenase, domain 2"/>
    <property type="match status" value="1"/>
</dbReference>
<dbReference type="PANTHER" id="PTHR43580:SF8">
    <property type="entry name" value="6-PHOSPHOGLUCONATE DEHYDROGENASE NADP-BINDING DOMAIN-CONTAINING PROTEIN-RELATED"/>
    <property type="match status" value="1"/>
</dbReference>
<evidence type="ECO:0000313" key="7">
    <source>
        <dbReference type="EMBL" id="OBZ85734.1"/>
    </source>
</evidence>
<comment type="caution">
    <text evidence="7">The sequence shown here is derived from an EMBL/GenBank/DDBJ whole genome shotgun (WGS) entry which is preliminary data.</text>
</comment>
<dbReference type="AlphaFoldDB" id="A0A1C7NEF2"/>
<dbReference type="PIRSF" id="PIRSF000103">
    <property type="entry name" value="HIBADH"/>
    <property type="match status" value="1"/>
</dbReference>
<evidence type="ECO:0000313" key="8">
    <source>
        <dbReference type="Proteomes" id="UP000093000"/>
    </source>
</evidence>
<accession>A0A1C7NEF2</accession>
<feature type="domain" description="6-phosphogluconate dehydrogenase NADP-binding" evidence="5">
    <location>
        <begin position="6"/>
        <end position="150"/>
    </location>
</feature>
<dbReference type="InterPro" id="IPR051265">
    <property type="entry name" value="HIBADH-related_NP60_sf"/>
</dbReference>
<dbReference type="InterPro" id="IPR015815">
    <property type="entry name" value="HIBADH-related"/>
</dbReference>
<evidence type="ECO:0008006" key="9">
    <source>
        <dbReference type="Google" id="ProtNLM"/>
    </source>
</evidence>
<dbReference type="InParanoid" id="A0A1C7NEF2"/>
<dbReference type="Proteomes" id="UP000093000">
    <property type="component" value="Unassembled WGS sequence"/>
</dbReference>
<dbReference type="Pfam" id="PF14833">
    <property type="entry name" value="NAD_binding_11"/>
    <property type="match status" value="1"/>
</dbReference>
<dbReference type="InterPro" id="IPR008927">
    <property type="entry name" value="6-PGluconate_DH-like_C_sf"/>
</dbReference>
<dbReference type="STRING" id="101091.A0A1C7NEF2"/>
<reference evidence="7 8" key="1">
    <citation type="submission" date="2016-03" db="EMBL/GenBank/DDBJ databases">
        <title>Choanephora cucurbitarum.</title>
        <authorList>
            <person name="Min B."/>
            <person name="Park H."/>
            <person name="Park J.-H."/>
            <person name="Shin H.-D."/>
            <person name="Choi I.-G."/>
        </authorList>
    </citation>
    <scope>NUCLEOTIDE SEQUENCE [LARGE SCALE GENOMIC DNA]</scope>
    <source>
        <strain evidence="7 8">KUS-F28377</strain>
    </source>
</reference>
<gene>
    <name evidence="7" type="ORF">A0J61_06214</name>
</gene>
<dbReference type="InterPro" id="IPR006115">
    <property type="entry name" value="6PGDH_NADP-bd"/>
</dbReference>
<dbReference type="InterPro" id="IPR029154">
    <property type="entry name" value="HIBADH-like_NADP-bd"/>
</dbReference>
<dbReference type="GO" id="GO:0016491">
    <property type="term" value="F:oxidoreductase activity"/>
    <property type="evidence" value="ECO:0007669"/>
    <property type="project" value="UniProtKB-KW"/>
</dbReference>
<protein>
    <recommendedName>
        <fullName evidence="9">Oxidoreductase YfjR</fullName>
    </recommendedName>
</protein>
<proteinExistence type="inferred from homology"/>
<keyword evidence="2" id="KW-0560">Oxidoreductase</keyword>
<dbReference type="Gene3D" id="3.40.50.720">
    <property type="entry name" value="NAD(P)-binding Rossmann-like Domain"/>
    <property type="match status" value="1"/>
</dbReference>
<sequence length="280" mass="30195">MASQQFGYIGLGAMGKNMASHIAKKVASLNHPPLMVYNRTQARAEEFAKTQPAKVAASLEDIAKSCSVIFSCLLNDGALYETISSLKPHLKRDTVIVESSTVSPALAKDLTDQMKQIGVVYLACPVMGPPVKAASGDLTVLMAGGKKVIELGYEDVRESLRLKLCGNFLVTSVVEMIAEGMTLGEASGVGQDKVKELIDCVFPNSLLSVYSERMLKNTYRDQVAFAISGAKKDAGHIMHMAQEVNAKLPITEIFLEHANQTQSEQGDIDMSGIVGIYTLH</sequence>
<keyword evidence="8" id="KW-1185">Reference proteome</keyword>
<dbReference type="InterPro" id="IPR013328">
    <property type="entry name" value="6PGD_dom2"/>
</dbReference>
<dbReference type="PANTHER" id="PTHR43580">
    <property type="entry name" value="OXIDOREDUCTASE GLYR1-RELATED"/>
    <property type="match status" value="1"/>
</dbReference>
<dbReference type="InterPro" id="IPR002204">
    <property type="entry name" value="3-OH-isobutyrate_DH-rel_CS"/>
</dbReference>
<dbReference type="Pfam" id="PF03446">
    <property type="entry name" value="NAD_binding_2"/>
    <property type="match status" value="1"/>
</dbReference>
<evidence type="ECO:0000256" key="4">
    <source>
        <dbReference type="PIRSR" id="PIRSR000103-1"/>
    </source>
</evidence>
<keyword evidence="3" id="KW-0520">NAD</keyword>
<evidence type="ECO:0000256" key="2">
    <source>
        <dbReference type="ARBA" id="ARBA00023002"/>
    </source>
</evidence>
<dbReference type="GO" id="GO:0051287">
    <property type="term" value="F:NAD binding"/>
    <property type="evidence" value="ECO:0007669"/>
    <property type="project" value="InterPro"/>
</dbReference>
<dbReference type="OrthoDB" id="435038at2759"/>
<feature type="domain" description="3-hydroxyisobutyrate dehydrogenase-like NAD-binding" evidence="6">
    <location>
        <begin position="162"/>
        <end position="275"/>
    </location>
</feature>
<evidence type="ECO:0000259" key="6">
    <source>
        <dbReference type="Pfam" id="PF14833"/>
    </source>
</evidence>
<dbReference type="InterPro" id="IPR036291">
    <property type="entry name" value="NAD(P)-bd_dom_sf"/>
</dbReference>
<evidence type="ECO:0000256" key="3">
    <source>
        <dbReference type="ARBA" id="ARBA00023027"/>
    </source>
</evidence>
<feature type="active site" evidence="4">
    <location>
        <position position="163"/>
    </location>
</feature>
<dbReference type="SUPFAM" id="SSF48179">
    <property type="entry name" value="6-phosphogluconate dehydrogenase C-terminal domain-like"/>
    <property type="match status" value="1"/>
</dbReference>
<dbReference type="EMBL" id="LUGH01000365">
    <property type="protein sequence ID" value="OBZ85734.1"/>
    <property type="molecule type" value="Genomic_DNA"/>
</dbReference>
<dbReference type="PROSITE" id="PS00895">
    <property type="entry name" value="3_HYDROXYISOBUT_DH"/>
    <property type="match status" value="1"/>
</dbReference>
<evidence type="ECO:0000256" key="1">
    <source>
        <dbReference type="ARBA" id="ARBA00007598"/>
    </source>
</evidence>